<dbReference type="Pfam" id="PF00561">
    <property type="entry name" value="Abhydrolase_1"/>
    <property type="match status" value="1"/>
</dbReference>
<dbReference type="GeneID" id="13287363"/>
<dbReference type="VEuPathDB" id="FungiDB:LEMA_P044030.1"/>
<feature type="signal peptide" evidence="3">
    <location>
        <begin position="1"/>
        <end position="25"/>
    </location>
</feature>
<dbReference type="InterPro" id="IPR051601">
    <property type="entry name" value="Serine_prot/Carboxylest_S33"/>
</dbReference>
<accession>E4ZPW7</accession>
<dbReference type="HOGENOM" id="CLU_013364_3_1_1"/>
<dbReference type="InterPro" id="IPR000073">
    <property type="entry name" value="AB_hydrolase_1"/>
</dbReference>
<keyword evidence="3" id="KW-0732">Signal</keyword>
<dbReference type="AlphaFoldDB" id="E4ZPW7"/>
<evidence type="ECO:0000259" key="4">
    <source>
        <dbReference type="Pfam" id="PF00561"/>
    </source>
</evidence>
<feature type="chain" id="PRO_5003194374" evidence="3">
    <location>
        <begin position="26"/>
        <end position="514"/>
    </location>
</feature>
<dbReference type="PANTHER" id="PTHR43248">
    <property type="entry name" value="2-SUCCINYL-6-HYDROXY-2,4-CYCLOHEXADIENE-1-CARBOXYLATE SYNTHASE"/>
    <property type="match status" value="1"/>
</dbReference>
<dbReference type="Pfam" id="PF08386">
    <property type="entry name" value="Abhydrolase_4"/>
    <property type="match status" value="1"/>
</dbReference>
<keyword evidence="2" id="KW-0378">Hydrolase</keyword>
<evidence type="ECO:0000256" key="1">
    <source>
        <dbReference type="ARBA" id="ARBA00010088"/>
    </source>
</evidence>
<dbReference type="Proteomes" id="UP000002668">
    <property type="component" value="Genome"/>
</dbReference>
<feature type="domain" description="Peptidase S33 tripeptidyl aminopeptidase-like C-terminal" evidence="5">
    <location>
        <begin position="422"/>
        <end position="509"/>
    </location>
</feature>
<dbReference type="OrthoDB" id="425534at2759"/>
<dbReference type="EMBL" id="FP929105">
    <property type="protein sequence ID" value="CBX93502.1"/>
    <property type="molecule type" value="Genomic_DNA"/>
</dbReference>
<dbReference type="InParanoid" id="E4ZPW7"/>
<comment type="similarity">
    <text evidence="1">Belongs to the peptidase S33 family.</text>
</comment>
<gene>
    <name evidence="6" type="ORF">LEMA_P044030.1</name>
</gene>
<sequence>MVFQTVSTYGASISLLISLSGTAFAVPAATAHGIGQFPPASSTPSSIDWKPCPPDWRRFLRCANFSVPVDWEKPHGEHFNLGLVKMSAWKTDLTEPNRTLTRIGSLFLNYGGPGASGIAAIRDFADRGSNVPQSIFESFDLIGLDPRGVGLSNGISCNNKIHAENVAYAPQNEEEFNKMVDKNRRYAESCRELTGPLFEHLDTISVAKDFEAVRVALNDGPMNFLGMSYGTMIGAQYAALFPDNIRTLALDSVLLHSPNETMMLLDEATSIGLASKAYFEWASTSEVSELRGQDVEAMYNAVLANATEKPIPVPDCPDNNECTTFVTAPNIASSIRGYLGFPMLKPGQIGGSYAALSRAFINATEGNGSGFIRSNGPDAFLAIGCLDWVHSATSVSDLLAKQALLKQYAPISGTAPGMWDLQTKCIGWPYKVKNPPKKLHIKTDATILVTNGINDAATPMVWAQGLMEQLENAVFVTRKAGGHIGFNKGGATTELIADYLVSSIAPEAGITLDN</sequence>
<dbReference type="InterPro" id="IPR029058">
    <property type="entry name" value="AB_hydrolase_fold"/>
</dbReference>
<evidence type="ECO:0000313" key="6">
    <source>
        <dbReference type="EMBL" id="CBX93502.1"/>
    </source>
</evidence>
<evidence type="ECO:0000256" key="3">
    <source>
        <dbReference type="SAM" id="SignalP"/>
    </source>
</evidence>
<protein>
    <submittedName>
        <fullName evidence="6">Similar to TAP domain protein</fullName>
    </submittedName>
</protein>
<proteinExistence type="inferred from homology"/>
<name>E4ZPW7_LEPMJ</name>
<dbReference type="InterPro" id="IPR013595">
    <property type="entry name" value="Pept_S33_TAP-like_C"/>
</dbReference>
<reference evidence="7" key="1">
    <citation type="journal article" date="2011" name="Nat. Commun.">
        <title>Effector diversification within compartments of the Leptosphaeria maculans genome affected by Repeat-Induced Point mutations.</title>
        <authorList>
            <person name="Rouxel T."/>
            <person name="Grandaubert J."/>
            <person name="Hane J.K."/>
            <person name="Hoede C."/>
            <person name="van de Wouw A.P."/>
            <person name="Couloux A."/>
            <person name="Dominguez V."/>
            <person name="Anthouard V."/>
            <person name="Bally P."/>
            <person name="Bourras S."/>
            <person name="Cozijnsen A.J."/>
            <person name="Ciuffetti L.M."/>
            <person name="Degrave A."/>
            <person name="Dilmaghani A."/>
            <person name="Duret L."/>
            <person name="Fudal I."/>
            <person name="Goodwin S.B."/>
            <person name="Gout L."/>
            <person name="Glaser N."/>
            <person name="Linglin J."/>
            <person name="Kema G.H.J."/>
            <person name="Lapalu N."/>
            <person name="Lawrence C.B."/>
            <person name="May K."/>
            <person name="Meyer M."/>
            <person name="Ollivier B."/>
            <person name="Poulain J."/>
            <person name="Schoch C.L."/>
            <person name="Simon A."/>
            <person name="Spatafora J.W."/>
            <person name="Stachowiak A."/>
            <person name="Turgeon B.G."/>
            <person name="Tyler B.M."/>
            <person name="Vincent D."/>
            <person name="Weissenbach J."/>
            <person name="Amselem J."/>
            <person name="Quesneville H."/>
            <person name="Oliver R.P."/>
            <person name="Wincker P."/>
            <person name="Balesdent M.-H."/>
            <person name="Howlett B.J."/>
        </authorList>
    </citation>
    <scope>NUCLEOTIDE SEQUENCE [LARGE SCALE GENOMIC DNA]</scope>
    <source>
        <strain evidence="7">JN3 / isolate v23.1.3 / race Av1-4-5-6-7-8</strain>
    </source>
</reference>
<dbReference type="GO" id="GO:0016787">
    <property type="term" value="F:hydrolase activity"/>
    <property type="evidence" value="ECO:0007669"/>
    <property type="project" value="UniProtKB-KW"/>
</dbReference>
<dbReference type="SUPFAM" id="SSF53474">
    <property type="entry name" value="alpha/beta-Hydrolases"/>
    <property type="match status" value="1"/>
</dbReference>
<keyword evidence="7" id="KW-1185">Reference proteome</keyword>
<dbReference type="PANTHER" id="PTHR43248:SF30">
    <property type="entry name" value="AB HYDROLASE-1 DOMAIN-CONTAINING PROTEIN"/>
    <property type="match status" value="1"/>
</dbReference>
<evidence type="ECO:0000256" key="2">
    <source>
        <dbReference type="ARBA" id="ARBA00022801"/>
    </source>
</evidence>
<evidence type="ECO:0000313" key="7">
    <source>
        <dbReference type="Proteomes" id="UP000002668"/>
    </source>
</evidence>
<evidence type="ECO:0000259" key="5">
    <source>
        <dbReference type="Pfam" id="PF08386"/>
    </source>
</evidence>
<dbReference type="eggNOG" id="ENOG502QXCY">
    <property type="taxonomic scope" value="Eukaryota"/>
</dbReference>
<dbReference type="Gene3D" id="3.40.50.1820">
    <property type="entry name" value="alpha/beta hydrolase"/>
    <property type="match status" value="1"/>
</dbReference>
<feature type="domain" description="AB hydrolase-1" evidence="4">
    <location>
        <begin position="107"/>
        <end position="269"/>
    </location>
</feature>
<organism evidence="7">
    <name type="scientific">Leptosphaeria maculans (strain JN3 / isolate v23.1.3 / race Av1-4-5-6-7-8)</name>
    <name type="common">Blackleg fungus</name>
    <name type="synonym">Phoma lingam</name>
    <dbReference type="NCBI Taxonomy" id="985895"/>
    <lineage>
        <taxon>Eukaryota</taxon>
        <taxon>Fungi</taxon>
        <taxon>Dikarya</taxon>
        <taxon>Ascomycota</taxon>
        <taxon>Pezizomycotina</taxon>
        <taxon>Dothideomycetes</taxon>
        <taxon>Pleosporomycetidae</taxon>
        <taxon>Pleosporales</taxon>
        <taxon>Pleosporineae</taxon>
        <taxon>Leptosphaeriaceae</taxon>
        <taxon>Plenodomus</taxon>
        <taxon>Plenodomus lingam/Leptosphaeria maculans species complex</taxon>
    </lineage>
</organism>